<dbReference type="SUPFAM" id="SSF53822">
    <property type="entry name" value="Periplasmic binding protein-like I"/>
    <property type="match status" value="1"/>
</dbReference>
<dbReference type="PANTHER" id="PTHR30483">
    <property type="entry name" value="LEUCINE-SPECIFIC-BINDING PROTEIN"/>
    <property type="match status" value="1"/>
</dbReference>
<dbReference type="OrthoDB" id="8522748at2"/>
<evidence type="ECO:0000256" key="3">
    <source>
        <dbReference type="SAM" id="SignalP"/>
    </source>
</evidence>
<evidence type="ECO:0000256" key="2">
    <source>
        <dbReference type="ARBA" id="ARBA00022729"/>
    </source>
</evidence>
<dbReference type="Proteomes" id="UP000001693">
    <property type="component" value="Chromosome"/>
</dbReference>
<dbReference type="HOGENOM" id="CLU_027128_1_2_4"/>
<feature type="chain" id="PRO_5002772942" evidence="3">
    <location>
        <begin position="25"/>
        <end position="386"/>
    </location>
</feature>
<name>B1Y189_LEPCP</name>
<comment type="similarity">
    <text evidence="1">Belongs to the leucine-binding protein family.</text>
</comment>
<dbReference type="Pfam" id="PF13458">
    <property type="entry name" value="Peripla_BP_6"/>
    <property type="match status" value="1"/>
</dbReference>
<gene>
    <name evidence="5" type="ordered locus">Lcho_0794</name>
</gene>
<dbReference type="Gene3D" id="3.40.50.2300">
    <property type="match status" value="2"/>
</dbReference>
<keyword evidence="5" id="KW-0675">Receptor</keyword>
<dbReference type="PANTHER" id="PTHR30483:SF6">
    <property type="entry name" value="PERIPLASMIC BINDING PROTEIN OF ABC TRANSPORTER FOR NATURAL AMINO ACIDS"/>
    <property type="match status" value="1"/>
</dbReference>
<reference evidence="5 6" key="1">
    <citation type="submission" date="2008-03" db="EMBL/GenBank/DDBJ databases">
        <title>Complete sequence of Leptothrix cholodnii SP-6.</title>
        <authorList>
            <consortium name="US DOE Joint Genome Institute"/>
            <person name="Copeland A."/>
            <person name="Lucas S."/>
            <person name="Lapidus A."/>
            <person name="Glavina del Rio T."/>
            <person name="Dalin E."/>
            <person name="Tice H."/>
            <person name="Bruce D."/>
            <person name="Goodwin L."/>
            <person name="Pitluck S."/>
            <person name="Chertkov O."/>
            <person name="Brettin T."/>
            <person name="Detter J.C."/>
            <person name="Han C."/>
            <person name="Kuske C.R."/>
            <person name="Schmutz J."/>
            <person name="Larimer F."/>
            <person name="Land M."/>
            <person name="Hauser L."/>
            <person name="Kyrpides N."/>
            <person name="Lykidis A."/>
            <person name="Emerson D."/>
            <person name="Richardson P."/>
        </authorList>
    </citation>
    <scope>NUCLEOTIDE SEQUENCE [LARGE SCALE GENOMIC DNA]</scope>
    <source>
        <strain evidence="6">ATCC 51168 / LMG 8142 / SP-6</strain>
    </source>
</reference>
<keyword evidence="2 3" id="KW-0732">Signal</keyword>
<dbReference type="InterPro" id="IPR028082">
    <property type="entry name" value="Peripla_BP_I"/>
</dbReference>
<dbReference type="KEGG" id="lch:Lcho_0794"/>
<dbReference type="InterPro" id="IPR051010">
    <property type="entry name" value="BCAA_transport"/>
</dbReference>
<keyword evidence="6" id="KW-1185">Reference proteome</keyword>
<evidence type="ECO:0000313" key="5">
    <source>
        <dbReference type="EMBL" id="ACB33066.1"/>
    </source>
</evidence>
<organism evidence="5 6">
    <name type="scientific">Leptothrix cholodnii (strain ATCC 51168 / LMG 8142 / SP-6)</name>
    <name type="common">Leptothrix discophora (strain SP-6)</name>
    <dbReference type="NCBI Taxonomy" id="395495"/>
    <lineage>
        <taxon>Bacteria</taxon>
        <taxon>Pseudomonadati</taxon>
        <taxon>Pseudomonadota</taxon>
        <taxon>Betaproteobacteria</taxon>
        <taxon>Burkholderiales</taxon>
        <taxon>Sphaerotilaceae</taxon>
        <taxon>Leptothrix</taxon>
    </lineage>
</organism>
<dbReference type="RefSeq" id="WP_012345828.1">
    <property type="nucleotide sequence ID" value="NC_010524.1"/>
</dbReference>
<proteinExistence type="inferred from homology"/>
<accession>B1Y189</accession>
<dbReference type="STRING" id="395495.Lcho_0794"/>
<dbReference type="CDD" id="cd06359">
    <property type="entry name" value="PBP1_Nba-like"/>
    <property type="match status" value="1"/>
</dbReference>
<sequence length="386" mass="40931" precursor="true">MTFRTARCAVIATACTAFMAAANAATIGFMAPLSGPQALVGQDQIDGFMLAVEQFGGKLGGQPTTVLKEDDQLKPEIGQQIVRKLIDKDKVDAIVGLSFSNVLMASLPRLAESGVVAITTNAGPSPLAGAQCKANVFSLAWQNDGAAESMGKFAQDRGIKRIYLMAPNYQAGKDMLAGFKRFYKGEVVDEVYTQVNQPDYSAELAQLQAAKPDAVFVFYPGGMGINFVKQMGQAGMTGKVPLYSVFTVDGTTLPSLREAAVGTISGAMYDAALDTAENRKFVAAFESKYKRTPSLYAATGFDAATLLDVALRKAGGDSKKLAAAVKAAGAEFKSVRGPFRFGKNNMPIQDYYAFETTRTGGKLATRLIGTPLAAHADPYATQCTLP</sequence>
<evidence type="ECO:0000313" key="6">
    <source>
        <dbReference type="Proteomes" id="UP000001693"/>
    </source>
</evidence>
<protein>
    <submittedName>
        <fullName evidence="5">Extracellular ligand-binding receptor</fullName>
    </submittedName>
</protein>
<feature type="domain" description="Leucine-binding protein" evidence="4">
    <location>
        <begin position="26"/>
        <end position="357"/>
    </location>
</feature>
<feature type="signal peptide" evidence="3">
    <location>
        <begin position="1"/>
        <end position="24"/>
    </location>
</feature>
<dbReference type="eggNOG" id="COG0683">
    <property type="taxonomic scope" value="Bacteria"/>
</dbReference>
<dbReference type="EMBL" id="CP001013">
    <property type="protein sequence ID" value="ACB33066.1"/>
    <property type="molecule type" value="Genomic_DNA"/>
</dbReference>
<evidence type="ECO:0000256" key="1">
    <source>
        <dbReference type="ARBA" id="ARBA00010062"/>
    </source>
</evidence>
<dbReference type="InterPro" id="IPR028081">
    <property type="entry name" value="Leu-bd"/>
</dbReference>
<evidence type="ECO:0000259" key="4">
    <source>
        <dbReference type="Pfam" id="PF13458"/>
    </source>
</evidence>
<dbReference type="AlphaFoldDB" id="B1Y189"/>